<dbReference type="GO" id="GO:0005524">
    <property type="term" value="F:ATP binding"/>
    <property type="evidence" value="ECO:0007669"/>
    <property type="project" value="UniProtKB-KW"/>
</dbReference>
<dbReference type="EC" id="7.6.2.11" evidence="7"/>
<dbReference type="Gene3D" id="3.40.50.300">
    <property type="entry name" value="P-loop containing nucleotide triphosphate hydrolases"/>
    <property type="match status" value="1"/>
</dbReference>
<comment type="function">
    <text evidence="7">Part of the ABC transporter complex PotABCD involved in spermidine/putrescine import. Responsible for energy coupling to the transport system.</text>
</comment>
<name>A0A839EYM9_9HYPH</name>
<dbReference type="GO" id="GO:0015847">
    <property type="term" value="P:putrescine transport"/>
    <property type="evidence" value="ECO:0007669"/>
    <property type="project" value="UniProtKB-ARBA"/>
</dbReference>
<keyword evidence="1 7" id="KW-0813">Transport</keyword>
<evidence type="ECO:0000256" key="3">
    <source>
        <dbReference type="ARBA" id="ARBA00022741"/>
    </source>
</evidence>
<dbReference type="Pfam" id="PF00005">
    <property type="entry name" value="ABC_tran"/>
    <property type="match status" value="1"/>
</dbReference>
<evidence type="ECO:0000313" key="9">
    <source>
        <dbReference type="EMBL" id="MBA8881497.1"/>
    </source>
</evidence>
<evidence type="ECO:0000256" key="2">
    <source>
        <dbReference type="ARBA" id="ARBA00022475"/>
    </source>
</evidence>
<comment type="caution">
    <text evidence="9">The sequence shown here is derived from an EMBL/GenBank/DDBJ whole genome shotgun (WGS) entry which is preliminary data.</text>
</comment>
<evidence type="ECO:0000256" key="1">
    <source>
        <dbReference type="ARBA" id="ARBA00022448"/>
    </source>
</evidence>
<evidence type="ECO:0000259" key="8">
    <source>
        <dbReference type="PROSITE" id="PS50893"/>
    </source>
</evidence>
<feature type="domain" description="ABC transporter" evidence="8">
    <location>
        <begin position="12"/>
        <end position="242"/>
    </location>
</feature>
<gene>
    <name evidence="7" type="primary">potA</name>
    <name evidence="9" type="ORF">FHW16_005238</name>
</gene>
<dbReference type="NCBIfam" id="TIGR01187">
    <property type="entry name" value="potA"/>
    <property type="match status" value="1"/>
</dbReference>
<dbReference type="InterPro" id="IPR005893">
    <property type="entry name" value="PotA-like"/>
</dbReference>
<dbReference type="InterPro" id="IPR003593">
    <property type="entry name" value="AAA+_ATPase"/>
</dbReference>
<dbReference type="FunFam" id="3.40.50.300:FF:000133">
    <property type="entry name" value="Spermidine/putrescine import ATP-binding protein PotA"/>
    <property type="match status" value="1"/>
</dbReference>
<dbReference type="GO" id="GO:0015417">
    <property type="term" value="F:ABC-type polyamine transporter activity"/>
    <property type="evidence" value="ECO:0007669"/>
    <property type="project" value="UniProtKB-EC"/>
</dbReference>
<dbReference type="InterPro" id="IPR017871">
    <property type="entry name" value="ABC_transporter-like_CS"/>
</dbReference>
<dbReference type="Pfam" id="PF08402">
    <property type="entry name" value="TOBE_2"/>
    <property type="match status" value="1"/>
</dbReference>
<keyword evidence="2 7" id="KW-1003">Cell membrane</keyword>
<keyword evidence="3 7" id="KW-0547">Nucleotide-binding</keyword>
<accession>A0A839EYM9</accession>
<dbReference type="Proteomes" id="UP000549052">
    <property type="component" value="Unassembled WGS sequence"/>
</dbReference>
<dbReference type="PANTHER" id="PTHR42781:SF4">
    <property type="entry name" value="SPERMIDINE_PUTRESCINE IMPORT ATP-BINDING PROTEIN POTA"/>
    <property type="match status" value="1"/>
</dbReference>
<comment type="subunit">
    <text evidence="7">The complex is composed of two ATP-binding proteins (PotA), two transmembrane proteins (PotB and PotC) and a solute-binding protein (PotD).</text>
</comment>
<dbReference type="InterPro" id="IPR003439">
    <property type="entry name" value="ABC_transporter-like_ATP-bd"/>
</dbReference>
<comment type="catalytic activity">
    <reaction evidence="7">
        <text>ATP + H2O + polyamine-[polyamine-binding protein]Side 1 = ADP + phosphate + polyamineSide 2 + [polyamine-binding protein]Side 1.</text>
        <dbReference type="EC" id="7.6.2.11"/>
    </reaction>
</comment>
<reference evidence="9 10" key="1">
    <citation type="submission" date="2020-07" db="EMBL/GenBank/DDBJ databases">
        <title>Genomic Encyclopedia of Type Strains, Phase IV (KMG-V): Genome sequencing to study the core and pangenomes of soil and plant-associated prokaryotes.</title>
        <authorList>
            <person name="Whitman W."/>
        </authorList>
    </citation>
    <scope>NUCLEOTIDE SEQUENCE [LARGE SCALE GENOMIC DNA]</scope>
    <source>
        <strain evidence="9 10">AN3</strain>
    </source>
</reference>
<evidence type="ECO:0000256" key="6">
    <source>
        <dbReference type="ARBA" id="ARBA00023136"/>
    </source>
</evidence>
<evidence type="ECO:0000256" key="5">
    <source>
        <dbReference type="ARBA" id="ARBA00022967"/>
    </source>
</evidence>
<dbReference type="GO" id="GO:0043190">
    <property type="term" value="C:ATP-binding cassette (ABC) transporter complex"/>
    <property type="evidence" value="ECO:0007669"/>
    <property type="project" value="InterPro"/>
</dbReference>
<dbReference type="InterPro" id="IPR013611">
    <property type="entry name" value="Transp-assoc_OB_typ2"/>
</dbReference>
<dbReference type="InterPro" id="IPR008995">
    <property type="entry name" value="Mo/tungstate-bd_C_term_dom"/>
</dbReference>
<dbReference type="AlphaFoldDB" id="A0A839EYM9"/>
<dbReference type="SMART" id="SM00382">
    <property type="entry name" value="AAA"/>
    <property type="match status" value="1"/>
</dbReference>
<sequence length="364" mass="40135">MNIAKNIESVGVSIRNARKSYGAFHALDDVSLEVGAGEFVSLLGPSGSGKTTFLGILGGFVQPTSGSVFLGDRDITYAPPHKRDIGIVFQNYALFPHMSVGENVAFPLRARRLPKSTWPARVRDALSMVQLAGFEDRRITELSGGQRQRVALARAIIFEPRLILMDEPLSALDKQLRENMQIELRHLHQKLRATIIYVTHDQREALTMSDRVAIMNRGKIVQIDTPVRLHDHPTDSFVAGFIGEATLLPVEQAGAEYVKLGSYLLRSAHPVPPGKEIFLAVHAEKLLIADDTDDGFLNRMAGTVTEVLYQGESARVFIQLDDGTRLSLRQPSNHTGLTKIKSVGSRMTIALHPQDTILVPKASY</sequence>
<proteinExistence type="inferred from homology"/>
<dbReference type="InterPro" id="IPR027417">
    <property type="entry name" value="P-loop_NTPase"/>
</dbReference>
<evidence type="ECO:0000256" key="4">
    <source>
        <dbReference type="ARBA" id="ARBA00022840"/>
    </source>
</evidence>
<dbReference type="SUPFAM" id="SSF50331">
    <property type="entry name" value="MOP-like"/>
    <property type="match status" value="1"/>
</dbReference>
<keyword evidence="6 7" id="KW-0472">Membrane</keyword>
<dbReference type="PANTHER" id="PTHR42781">
    <property type="entry name" value="SPERMIDINE/PUTRESCINE IMPORT ATP-BINDING PROTEIN POTA"/>
    <property type="match status" value="1"/>
</dbReference>
<dbReference type="PROSITE" id="PS50893">
    <property type="entry name" value="ABC_TRANSPORTER_2"/>
    <property type="match status" value="1"/>
</dbReference>
<dbReference type="EMBL" id="JACGXN010000014">
    <property type="protein sequence ID" value="MBA8881497.1"/>
    <property type="molecule type" value="Genomic_DNA"/>
</dbReference>
<protein>
    <recommendedName>
        <fullName evidence="7">Spermidine/putrescine import ATP-binding protein PotA</fullName>
        <ecNumber evidence="7">7.6.2.11</ecNumber>
    </recommendedName>
</protein>
<dbReference type="RefSeq" id="WP_182552056.1">
    <property type="nucleotide sequence ID" value="NZ_JACGXN010000014.1"/>
</dbReference>
<organism evidence="9 10">
    <name type="scientific">Phyllobacterium myrsinacearum</name>
    <dbReference type="NCBI Taxonomy" id="28101"/>
    <lineage>
        <taxon>Bacteria</taxon>
        <taxon>Pseudomonadati</taxon>
        <taxon>Pseudomonadota</taxon>
        <taxon>Alphaproteobacteria</taxon>
        <taxon>Hyphomicrobiales</taxon>
        <taxon>Phyllobacteriaceae</taxon>
        <taxon>Phyllobacterium</taxon>
    </lineage>
</organism>
<dbReference type="SUPFAM" id="SSF52540">
    <property type="entry name" value="P-loop containing nucleoside triphosphate hydrolases"/>
    <property type="match status" value="1"/>
</dbReference>
<dbReference type="GO" id="GO:0016887">
    <property type="term" value="F:ATP hydrolysis activity"/>
    <property type="evidence" value="ECO:0007669"/>
    <property type="project" value="InterPro"/>
</dbReference>
<keyword evidence="5 7" id="KW-1278">Translocase</keyword>
<keyword evidence="4 7" id="KW-0067">ATP-binding</keyword>
<comment type="similarity">
    <text evidence="7">Belongs to the ABC transporter superfamily. Spermidine/putrescine importer (TC 3.A.1.11.1) family.</text>
</comment>
<dbReference type="InterPro" id="IPR050093">
    <property type="entry name" value="ABC_SmlMolc_Importer"/>
</dbReference>
<keyword evidence="10" id="KW-1185">Reference proteome</keyword>
<evidence type="ECO:0000313" key="10">
    <source>
        <dbReference type="Proteomes" id="UP000549052"/>
    </source>
</evidence>
<dbReference type="PROSITE" id="PS00211">
    <property type="entry name" value="ABC_TRANSPORTER_1"/>
    <property type="match status" value="1"/>
</dbReference>
<evidence type="ECO:0000256" key="7">
    <source>
        <dbReference type="RuleBase" id="RU364083"/>
    </source>
</evidence>